<evidence type="ECO:0000259" key="1">
    <source>
        <dbReference type="Pfam" id="PF01548"/>
    </source>
</evidence>
<dbReference type="RefSeq" id="WP_058248953.1">
    <property type="nucleotide sequence ID" value="NZ_CYSE01000008.1"/>
</dbReference>
<dbReference type="InterPro" id="IPR003346">
    <property type="entry name" value="Transposase_20"/>
</dbReference>
<dbReference type="Proteomes" id="UP000054935">
    <property type="component" value="Unassembled WGS sequence"/>
</dbReference>
<name>A0A0P1GIA9_9RHOB</name>
<dbReference type="OrthoDB" id="8261795at2"/>
<dbReference type="GO" id="GO:0003677">
    <property type="term" value="F:DNA binding"/>
    <property type="evidence" value="ECO:0007669"/>
    <property type="project" value="InterPro"/>
</dbReference>
<feature type="domain" description="Transposase IS110-like N-terminal" evidence="1">
    <location>
        <begin position="5"/>
        <end position="142"/>
    </location>
</feature>
<gene>
    <name evidence="3" type="ORF">TRN7648_03541</name>
</gene>
<dbReference type="PANTHER" id="PTHR33055:SF13">
    <property type="entry name" value="TRANSPOSASE"/>
    <property type="match status" value="1"/>
</dbReference>
<dbReference type="PANTHER" id="PTHR33055">
    <property type="entry name" value="TRANSPOSASE FOR INSERTION SEQUENCE ELEMENT IS1111A"/>
    <property type="match status" value="1"/>
</dbReference>
<evidence type="ECO:0000313" key="3">
    <source>
        <dbReference type="EMBL" id="CUH81576.1"/>
    </source>
</evidence>
<dbReference type="GO" id="GO:0006313">
    <property type="term" value="P:DNA transposition"/>
    <property type="evidence" value="ECO:0007669"/>
    <property type="project" value="InterPro"/>
</dbReference>
<accession>A0A0P1GIA9</accession>
<dbReference type="GO" id="GO:0004803">
    <property type="term" value="F:transposase activity"/>
    <property type="evidence" value="ECO:0007669"/>
    <property type="project" value="InterPro"/>
</dbReference>
<dbReference type="Pfam" id="PF01548">
    <property type="entry name" value="DEDD_Tnp_IS110"/>
    <property type="match status" value="1"/>
</dbReference>
<sequence length="310" mass="33932">MQHIIGVDISKPTLDAFRLSPAEHRQFPNDRAGCAALIRWIGKPAARVVFEPTGAYHRLFEATLVAAGIEAVKVNPRAARRFAEATGRLAKTDRIDAAILARMGAVLDLEGRPAKSETLHDLRELSVARQALVKDRIATTNREQIAVNPLIRRQLRARLKQIGAQLKEIDATIAALTVGDPELSRRRDILTSIPGIGSVTAMAILTEMPELGQLDNKQAASLAGLAPMTRQSGTWTGRARIRGGRAGLRRALYMPALVALRFNDDLARKYQDLKDAGKPSKVAITAIMRKLLILANALLRDGRKWNEKAA</sequence>
<dbReference type="STRING" id="441103.TRN7648_03541"/>
<protein>
    <submittedName>
        <fullName evidence="3">Transposase IS116/IS110/IS902 family protein</fullName>
    </submittedName>
</protein>
<reference evidence="3 4" key="1">
    <citation type="submission" date="2015-09" db="EMBL/GenBank/DDBJ databases">
        <authorList>
            <consortium name="Swine Surveillance"/>
        </authorList>
    </citation>
    <scope>NUCLEOTIDE SEQUENCE [LARGE SCALE GENOMIC DNA]</scope>
    <source>
        <strain evidence="3 4">CECT 7648</strain>
    </source>
</reference>
<dbReference type="NCBIfam" id="NF033542">
    <property type="entry name" value="transpos_IS110"/>
    <property type="match status" value="1"/>
</dbReference>
<dbReference type="InterPro" id="IPR002525">
    <property type="entry name" value="Transp_IS110-like_N"/>
</dbReference>
<proteinExistence type="predicted"/>
<organism evidence="3 4">
    <name type="scientific">Tropicibacter naphthalenivorans</name>
    <dbReference type="NCBI Taxonomy" id="441103"/>
    <lineage>
        <taxon>Bacteria</taxon>
        <taxon>Pseudomonadati</taxon>
        <taxon>Pseudomonadota</taxon>
        <taxon>Alphaproteobacteria</taxon>
        <taxon>Rhodobacterales</taxon>
        <taxon>Roseobacteraceae</taxon>
        <taxon>Tropicibacter</taxon>
    </lineage>
</organism>
<evidence type="ECO:0000259" key="2">
    <source>
        <dbReference type="Pfam" id="PF02371"/>
    </source>
</evidence>
<keyword evidence="4" id="KW-1185">Reference proteome</keyword>
<dbReference type="InterPro" id="IPR047650">
    <property type="entry name" value="Transpos_IS110"/>
</dbReference>
<dbReference type="EMBL" id="CYSE01000008">
    <property type="protein sequence ID" value="CUH81576.1"/>
    <property type="molecule type" value="Genomic_DNA"/>
</dbReference>
<evidence type="ECO:0000313" key="4">
    <source>
        <dbReference type="Proteomes" id="UP000054935"/>
    </source>
</evidence>
<feature type="domain" description="Transposase IS116/IS110/IS902 C-terminal" evidence="2">
    <location>
        <begin position="188"/>
        <end position="271"/>
    </location>
</feature>
<dbReference type="AlphaFoldDB" id="A0A0P1GIA9"/>
<dbReference type="Pfam" id="PF02371">
    <property type="entry name" value="Transposase_20"/>
    <property type="match status" value="1"/>
</dbReference>